<dbReference type="NCBIfam" id="TIGR01484">
    <property type="entry name" value="HAD-SF-IIB"/>
    <property type="match status" value="1"/>
</dbReference>
<protein>
    <submittedName>
        <fullName evidence="1">Hydrolase</fullName>
    </submittedName>
</protein>
<dbReference type="PATRIC" id="fig|1637975.4.peg.4639"/>
<dbReference type="GO" id="GO:0005829">
    <property type="term" value="C:cytosol"/>
    <property type="evidence" value="ECO:0007669"/>
    <property type="project" value="TreeGrafter"/>
</dbReference>
<dbReference type="AlphaFoldDB" id="A0A0Q3VI53"/>
<dbReference type="Pfam" id="PF08282">
    <property type="entry name" value="Hydrolase_3"/>
    <property type="match status" value="1"/>
</dbReference>
<dbReference type="RefSeq" id="WP_053477682.1">
    <property type="nucleotide sequence ID" value="NZ_CP041305.1"/>
</dbReference>
<dbReference type="Gene3D" id="3.40.50.1000">
    <property type="entry name" value="HAD superfamily/HAD-like"/>
    <property type="match status" value="1"/>
</dbReference>
<dbReference type="GO" id="GO:0000287">
    <property type="term" value="F:magnesium ion binding"/>
    <property type="evidence" value="ECO:0007669"/>
    <property type="project" value="TreeGrafter"/>
</dbReference>
<dbReference type="InterPro" id="IPR023214">
    <property type="entry name" value="HAD_sf"/>
</dbReference>
<dbReference type="PANTHER" id="PTHR10000">
    <property type="entry name" value="PHOSPHOSERINE PHOSPHATASE"/>
    <property type="match status" value="1"/>
</dbReference>
<evidence type="ECO:0000313" key="2">
    <source>
        <dbReference type="Proteomes" id="UP000050996"/>
    </source>
</evidence>
<proteinExistence type="predicted"/>
<comment type="caution">
    <text evidence="1">The sequence shown here is derived from an EMBL/GenBank/DDBJ whole genome shotgun (WGS) entry which is preliminary data.</text>
</comment>
<dbReference type="Gene3D" id="3.30.1240.10">
    <property type="match status" value="1"/>
</dbReference>
<sequence>MNFVFDIDGTLCFDGKTIELDIQEAIEQLIVAGHKVIFASARPIRDLRPVLPGKFHHFQLIGGNGAFTSFEGKIECVSFDEDTKIELYSFIEKYNCSYLADSDWDFAYTGEQGHPIYHHINQVDAKNIQLKELNNLSKLVLFNVEDSLLKELATLPVSITRYKSEDIYDISPHGINKVRGIHNFGIRDFIAFGNDQNDKCLFEQAIHSVCVGTQDVKKYASEVIYKEDVAKRIRNFLRQDIPCV</sequence>
<dbReference type="STRING" id="1637975.AN957_23185"/>
<name>A0A0Q3VI53_9BACI</name>
<keyword evidence="2" id="KW-1185">Reference proteome</keyword>
<dbReference type="Proteomes" id="UP000050996">
    <property type="component" value="Unassembled WGS sequence"/>
</dbReference>
<keyword evidence="1" id="KW-0378">Hydrolase</keyword>
<dbReference type="GO" id="GO:0016791">
    <property type="term" value="F:phosphatase activity"/>
    <property type="evidence" value="ECO:0007669"/>
    <property type="project" value="UniProtKB-ARBA"/>
</dbReference>
<accession>A0A0Q3VI53</accession>
<evidence type="ECO:0000313" key="1">
    <source>
        <dbReference type="EMBL" id="KQL21187.1"/>
    </source>
</evidence>
<dbReference type="PANTHER" id="PTHR10000:SF53">
    <property type="entry name" value="5-AMINO-6-(5-PHOSPHO-D-RIBITYLAMINO)URACIL PHOSPHATASE YBJI-RELATED"/>
    <property type="match status" value="1"/>
</dbReference>
<organism evidence="1 2">
    <name type="scientific">Cytobacillus solani</name>
    <dbReference type="NCBI Taxonomy" id="1637975"/>
    <lineage>
        <taxon>Bacteria</taxon>
        <taxon>Bacillati</taxon>
        <taxon>Bacillota</taxon>
        <taxon>Bacilli</taxon>
        <taxon>Bacillales</taxon>
        <taxon>Bacillaceae</taxon>
        <taxon>Cytobacillus</taxon>
    </lineage>
</organism>
<dbReference type="InterPro" id="IPR036412">
    <property type="entry name" value="HAD-like_sf"/>
</dbReference>
<reference evidence="1 2" key="1">
    <citation type="submission" date="2015-09" db="EMBL/GenBank/DDBJ databases">
        <title>Genome sequencing project for genomic taxonomy and phylogenomics of Bacillus-like bacteria.</title>
        <authorList>
            <person name="Liu B."/>
            <person name="Wang J."/>
            <person name="Zhu Y."/>
            <person name="Liu G."/>
            <person name="Chen Q."/>
            <person name="Chen Z."/>
            <person name="Lan J."/>
            <person name="Che J."/>
            <person name="Ge C."/>
            <person name="Shi H."/>
            <person name="Pan Z."/>
            <person name="Liu X."/>
        </authorList>
    </citation>
    <scope>NUCLEOTIDE SEQUENCE [LARGE SCALE GENOMIC DNA]</scope>
    <source>
        <strain evidence="1 2">FJAT-18043</strain>
    </source>
</reference>
<gene>
    <name evidence="1" type="ORF">AN957_23185</name>
</gene>
<dbReference type="EMBL" id="LJIX01000006">
    <property type="protein sequence ID" value="KQL21187.1"/>
    <property type="molecule type" value="Genomic_DNA"/>
</dbReference>
<dbReference type="InterPro" id="IPR006379">
    <property type="entry name" value="HAD-SF_hydro_IIB"/>
</dbReference>
<dbReference type="SUPFAM" id="SSF56784">
    <property type="entry name" value="HAD-like"/>
    <property type="match status" value="1"/>
</dbReference>